<evidence type="ECO:0008006" key="4">
    <source>
        <dbReference type="Google" id="ProtNLM"/>
    </source>
</evidence>
<keyword evidence="3" id="KW-1185">Reference proteome</keyword>
<name>A0ABP0THN0_9BRYO</name>
<organism evidence="2 3">
    <name type="scientific">Sphagnum troendelagicum</name>
    <dbReference type="NCBI Taxonomy" id="128251"/>
    <lineage>
        <taxon>Eukaryota</taxon>
        <taxon>Viridiplantae</taxon>
        <taxon>Streptophyta</taxon>
        <taxon>Embryophyta</taxon>
        <taxon>Bryophyta</taxon>
        <taxon>Sphagnophytina</taxon>
        <taxon>Sphagnopsida</taxon>
        <taxon>Sphagnales</taxon>
        <taxon>Sphagnaceae</taxon>
        <taxon>Sphagnum</taxon>
    </lineage>
</organism>
<dbReference type="PANTHER" id="PTHR31839:SF2">
    <property type="entry name" value="DEHYDRATION-RESPONSIVE ELEMENT-BINDING PROTEIN 1D"/>
    <property type="match status" value="1"/>
</dbReference>
<gene>
    <name evidence="2" type="ORF">CSSPTR1EN2_LOCUS3393</name>
</gene>
<dbReference type="EMBL" id="OZ019903">
    <property type="protein sequence ID" value="CAK9196277.1"/>
    <property type="molecule type" value="Genomic_DNA"/>
</dbReference>
<sequence>MPESLEVLPQKICENLSDLCPECLNTRSLVCNCQEVLAAAAAAAAAAASAPTSGGSCRSVRGSKRPFSLESSDSRRCGNMEHAAKASKCLAASTGGARNEGAASSNTQPLSTIPSIHRELGQAPEVLEVNGLPVGVRFRNNLKKFVVEHRPSKFKWKLWMGTYLYLEQGKRAIDAARFYTGQENGSFWFADSPAIFREQGPLLRPFASISKEVKDKQFAQDVKRRAKAAVRKDIQAHKLAAKQITVQQEAVISSSVVEDVERGLLCPVVPSIGFDSIPPILTPSTPTSNPGSLGILSDLEDWDEEYLVLEEEFQESDVVRDDDVTVEVSVSSMNNLVAAAQDDQVIDQWLYPEFVYCASSEVQKFSALIPSFELDFEFAAHEADHYLRSSLDYMLSGDDGDDTDIQLWDHDNN</sequence>
<evidence type="ECO:0000313" key="2">
    <source>
        <dbReference type="EMBL" id="CAK9196277.1"/>
    </source>
</evidence>
<reference evidence="2" key="1">
    <citation type="submission" date="2024-02" db="EMBL/GenBank/DDBJ databases">
        <authorList>
            <consortium name="ELIXIR-Norway"/>
            <consortium name="Elixir Norway"/>
        </authorList>
    </citation>
    <scope>NUCLEOTIDE SEQUENCE</scope>
</reference>
<dbReference type="PANTHER" id="PTHR31839">
    <property type="entry name" value="DEHYDRATION-RESPONSIVE ELEMENT-BINDING PROTEIN 1D"/>
    <property type="match status" value="1"/>
</dbReference>
<proteinExistence type="predicted"/>
<evidence type="ECO:0000256" key="1">
    <source>
        <dbReference type="SAM" id="MobiDB-lite"/>
    </source>
</evidence>
<accession>A0ABP0THN0</accession>
<evidence type="ECO:0000313" key="3">
    <source>
        <dbReference type="Proteomes" id="UP001497512"/>
    </source>
</evidence>
<protein>
    <recommendedName>
        <fullName evidence="4">AP2/ERF domain-containing protein</fullName>
    </recommendedName>
</protein>
<dbReference type="Proteomes" id="UP001497512">
    <property type="component" value="Chromosome 11"/>
</dbReference>
<dbReference type="InterPro" id="IPR045277">
    <property type="entry name" value="DRE1A-I"/>
</dbReference>
<feature type="region of interest" description="Disordered" evidence="1">
    <location>
        <begin position="51"/>
        <end position="75"/>
    </location>
</feature>